<dbReference type="EMBL" id="JAMSKV010000009">
    <property type="protein sequence ID" value="MCQ8279051.1"/>
    <property type="molecule type" value="Genomic_DNA"/>
</dbReference>
<keyword evidence="5 7" id="KW-1133">Transmembrane helix</keyword>
<dbReference type="Pfam" id="PF02417">
    <property type="entry name" value="Chromate_transp"/>
    <property type="match status" value="2"/>
</dbReference>
<sequence>MTESVPPAGTGGTPGEVLAAFLRLGLSAFGGPAAHIGYFRDAFVHRRRWLDEASYADLVALCQFLPGPASSQVGMALGLMRAGPLGALAAWTGFTLPSALLMALAARGASALSGRLGQGIVHGLKLVAVAVVAQAVLGMARTLTPDARRAAIALLALAIVTFAHATIGQVAAIAAGGCCGLLFCRETASPAAPSSLRVSRGFGVASLCAYAILLLLGPVAAALTGSRRLAEFDAFYRSGALTFGGGHVVLPLLRQAVVDPGWVRPDVFLAGYGAAQAMPGPLFTFGAYLGEAMNGPGGALLALFAVFLPGMLVLLGVLPFWAEIRGRPSVRAALTGANAAVVGVLAAALYGSIWTGSVLGAADFAIASAGFVALAAFGWPPIVVVVLGIALGCIRTFA</sequence>
<comment type="similarity">
    <text evidence="2">Belongs to the chromate ion transporter (CHR) (TC 2.A.51) family.</text>
</comment>
<evidence type="ECO:0000256" key="1">
    <source>
        <dbReference type="ARBA" id="ARBA00004651"/>
    </source>
</evidence>
<dbReference type="Proteomes" id="UP001524587">
    <property type="component" value="Unassembled WGS sequence"/>
</dbReference>
<evidence type="ECO:0000256" key="5">
    <source>
        <dbReference type="ARBA" id="ARBA00022989"/>
    </source>
</evidence>
<feature type="transmembrane region" description="Helical" evidence="7">
    <location>
        <begin position="119"/>
        <end position="140"/>
    </location>
</feature>
<name>A0ABT1W844_9PROT</name>
<feature type="transmembrane region" description="Helical" evidence="7">
    <location>
        <begin position="152"/>
        <end position="183"/>
    </location>
</feature>
<dbReference type="PANTHER" id="PTHR33567">
    <property type="entry name" value="CHROMATE ION TRANSPORTER (EUROFUNG)"/>
    <property type="match status" value="1"/>
</dbReference>
<evidence type="ECO:0000256" key="2">
    <source>
        <dbReference type="ARBA" id="ARBA00005262"/>
    </source>
</evidence>
<dbReference type="NCBIfam" id="TIGR00937">
    <property type="entry name" value="2A51"/>
    <property type="match status" value="1"/>
</dbReference>
<evidence type="ECO:0000256" key="4">
    <source>
        <dbReference type="ARBA" id="ARBA00022692"/>
    </source>
</evidence>
<evidence type="ECO:0000256" key="3">
    <source>
        <dbReference type="ARBA" id="ARBA00022475"/>
    </source>
</evidence>
<feature type="transmembrane region" description="Helical" evidence="7">
    <location>
        <begin position="85"/>
        <end position="107"/>
    </location>
</feature>
<proteinExistence type="inferred from homology"/>
<feature type="transmembrane region" description="Helical" evidence="7">
    <location>
        <begin position="333"/>
        <end position="353"/>
    </location>
</feature>
<reference evidence="8 9" key="1">
    <citation type="submission" date="2022-06" db="EMBL/GenBank/DDBJ databases">
        <title>Endosaccharibacter gen. nov., sp. nov., endophytic bacteria isolated from sugarcane.</title>
        <authorList>
            <person name="Pitiwittayakul N."/>
            <person name="Yukphan P."/>
            <person name="Charoenyingcharoen P."/>
            <person name="Tanasupawat S."/>
        </authorList>
    </citation>
    <scope>NUCLEOTIDE SEQUENCE [LARGE SCALE GENOMIC DNA]</scope>
    <source>
        <strain evidence="8 9">KSS8</strain>
    </source>
</reference>
<feature type="transmembrane region" description="Helical" evidence="7">
    <location>
        <begin position="365"/>
        <end position="394"/>
    </location>
</feature>
<feature type="transmembrane region" description="Helical" evidence="7">
    <location>
        <begin position="299"/>
        <end position="321"/>
    </location>
</feature>
<comment type="caution">
    <text evidence="8">The sequence shown here is derived from an EMBL/GenBank/DDBJ whole genome shotgun (WGS) entry which is preliminary data.</text>
</comment>
<keyword evidence="3" id="KW-1003">Cell membrane</keyword>
<keyword evidence="4 7" id="KW-0812">Transmembrane</keyword>
<dbReference type="PANTHER" id="PTHR33567:SF3">
    <property type="entry name" value="CHROMATE ION TRANSPORTER (EUROFUNG)"/>
    <property type="match status" value="1"/>
</dbReference>
<dbReference type="InterPro" id="IPR014047">
    <property type="entry name" value="Chr_Tranpt_l_chain"/>
</dbReference>
<organism evidence="8 9">
    <name type="scientific">Endosaccharibacter trunci</name>
    <dbReference type="NCBI Taxonomy" id="2812733"/>
    <lineage>
        <taxon>Bacteria</taxon>
        <taxon>Pseudomonadati</taxon>
        <taxon>Pseudomonadota</taxon>
        <taxon>Alphaproteobacteria</taxon>
        <taxon>Acetobacterales</taxon>
        <taxon>Acetobacteraceae</taxon>
        <taxon>Endosaccharibacter</taxon>
    </lineage>
</organism>
<evidence type="ECO:0000313" key="9">
    <source>
        <dbReference type="Proteomes" id="UP001524587"/>
    </source>
</evidence>
<accession>A0ABT1W844</accession>
<feature type="transmembrane region" description="Helical" evidence="7">
    <location>
        <begin position="203"/>
        <end position="223"/>
    </location>
</feature>
<keyword evidence="6 7" id="KW-0472">Membrane</keyword>
<evidence type="ECO:0000256" key="6">
    <source>
        <dbReference type="ARBA" id="ARBA00023136"/>
    </source>
</evidence>
<evidence type="ECO:0000313" key="8">
    <source>
        <dbReference type="EMBL" id="MCQ8279051.1"/>
    </source>
</evidence>
<feature type="transmembrane region" description="Helical" evidence="7">
    <location>
        <begin position="20"/>
        <end position="39"/>
    </location>
</feature>
<keyword evidence="9" id="KW-1185">Reference proteome</keyword>
<dbReference type="PIRSF" id="PIRSF004810">
    <property type="entry name" value="ChrA"/>
    <property type="match status" value="1"/>
</dbReference>
<comment type="subcellular location">
    <subcellularLocation>
        <location evidence="1">Cell membrane</location>
        <topology evidence="1">Multi-pass membrane protein</topology>
    </subcellularLocation>
</comment>
<evidence type="ECO:0000256" key="7">
    <source>
        <dbReference type="SAM" id="Phobius"/>
    </source>
</evidence>
<gene>
    <name evidence="8" type="primary">chrA</name>
    <name evidence="8" type="ORF">NFI95_11395</name>
</gene>
<dbReference type="InterPro" id="IPR003370">
    <property type="entry name" value="Chromate_transpt"/>
</dbReference>
<protein>
    <submittedName>
        <fullName evidence="8">Chromate efflux transporter</fullName>
    </submittedName>
</protein>
<dbReference type="RefSeq" id="WP_422864527.1">
    <property type="nucleotide sequence ID" value="NZ_JAMSKV010000009.1"/>
</dbReference>